<reference evidence="2 3" key="1">
    <citation type="submission" date="2016-07" db="EMBL/GenBank/DDBJ databases">
        <title>Pervasive Adenine N6-methylation of Active Genes in Fungi.</title>
        <authorList>
            <consortium name="DOE Joint Genome Institute"/>
            <person name="Mondo S.J."/>
            <person name="Dannebaum R.O."/>
            <person name="Kuo R.C."/>
            <person name="Labutti K."/>
            <person name="Haridas S."/>
            <person name="Kuo A."/>
            <person name="Salamov A."/>
            <person name="Ahrendt S.R."/>
            <person name="Lipzen A."/>
            <person name="Sullivan W."/>
            <person name="Andreopoulos W.B."/>
            <person name="Clum A."/>
            <person name="Lindquist E."/>
            <person name="Daum C."/>
            <person name="Ramamoorthy G.K."/>
            <person name="Gryganskyi A."/>
            <person name="Culley D."/>
            <person name="Magnuson J.K."/>
            <person name="James T.Y."/>
            <person name="O'Malley M.A."/>
            <person name="Stajich J.E."/>
            <person name="Spatafora J.W."/>
            <person name="Visel A."/>
            <person name="Grigoriev I.V."/>
        </authorList>
    </citation>
    <scope>NUCLEOTIDE SEQUENCE [LARGE SCALE GENOMIC DNA]</scope>
    <source>
        <strain evidence="2 3">NRRL 2496</strain>
    </source>
</reference>
<dbReference type="Proteomes" id="UP000242180">
    <property type="component" value="Unassembled WGS sequence"/>
</dbReference>
<evidence type="ECO:0000256" key="1">
    <source>
        <dbReference type="SAM" id="MobiDB-lite"/>
    </source>
</evidence>
<organism evidence="2 3">
    <name type="scientific">Syncephalastrum racemosum</name>
    <name type="common">Filamentous fungus</name>
    <dbReference type="NCBI Taxonomy" id="13706"/>
    <lineage>
        <taxon>Eukaryota</taxon>
        <taxon>Fungi</taxon>
        <taxon>Fungi incertae sedis</taxon>
        <taxon>Mucoromycota</taxon>
        <taxon>Mucoromycotina</taxon>
        <taxon>Mucoromycetes</taxon>
        <taxon>Mucorales</taxon>
        <taxon>Syncephalastraceae</taxon>
        <taxon>Syncephalastrum</taxon>
    </lineage>
</organism>
<protein>
    <submittedName>
        <fullName evidence="2">Uncharacterized protein</fullName>
    </submittedName>
</protein>
<name>A0A1X2HGU6_SYNRA</name>
<dbReference type="AlphaFoldDB" id="A0A1X2HGU6"/>
<feature type="region of interest" description="Disordered" evidence="1">
    <location>
        <begin position="160"/>
        <end position="179"/>
    </location>
</feature>
<proteinExistence type="predicted"/>
<dbReference type="EMBL" id="MCGN01000004">
    <property type="protein sequence ID" value="ORY98193.1"/>
    <property type="molecule type" value="Genomic_DNA"/>
</dbReference>
<evidence type="ECO:0000313" key="3">
    <source>
        <dbReference type="Proteomes" id="UP000242180"/>
    </source>
</evidence>
<sequence>MPKQKKQKISADPEASAKDLREHLFLPDFWFSTWQQWSITKYDTLAVQQNPGASKNFIHGSLAEDLKIMAKRFKEREASPRKCNQVNWLKKCLKGIQMFAFRLVLFLKLFSKAIHKDRANIDFWTTHALENAKLSSKRALVEERLVVETLEKQADKLEENNKKKRSLDNTQDDAETGVNQLQGLEDTDVVAEVADDGESDGEGEGDSDVDEYQDIFRSHIHGKNPARAELFQWAFKLDFSLPTETVAVERCGFRSSSSCVIVRNN</sequence>
<gene>
    <name evidence="2" type="ORF">BCR43DRAFT_514516</name>
</gene>
<accession>A0A1X2HGU6</accession>
<comment type="caution">
    <text evidence="2">The sequence shown here is derived from an EMBL/GenBank/DDBJ whole genome shotgun (WGS) entry which is preliminary data.</text>
</comment>
<keyword evidence="3" id="KW-1185">Reference proteome</keyword>
<evidence type="ECO:0000313" key="2">
    <source>
        <dbReference type="EMBL" id="ORY98193.1"/>
    </source>
</evidence>
<dbReference type="InParanoid" id="A0A1X2HGU6"/>